<dbReference type="Proteomes" id="UP001359559">
    <property type="component" value="Unassembled WGS sequence"/>
</dbReference>
<keyword evidence="2" id="KW-1185">Reference proteome</keyword>
<dbReference type="AlphaFoldDB" id="A0AAN9J6P0"/>
<sequence length="164" mass="18649">MKNHEPEAHVEDLTLIWFRDWPTARRDGALGCKEVMGNREPKGHIEDLTFIRSRDRCFGCKGRFNINIHGLQKNFHWLEGQSVLIGDTSFRPYKTFTPRPGDLVVDTKGKKDKGMIEGVYGIRSDFAGESAFKIKKASEDGENEKLCYGLSSMQGWHASMEDVP</sequence>
<protein>
    <submittedName>
        <fullName evidence="1">Uncharacterized protein</fullName>
    </submittedName>
</protein>
<name>A0AAN9J6P0_CLITE</name>
<evidence type="ECO:0000313" key="1">
    <source>
        <dbReference type="EMBL" id="KAK7293168.1"/>
    </source>
</evidence>
<evidence type="ECO:0000313" key="2">
    <source>
        <dbReference type="Proteomes" id="UP001359559"/>
    </source>
</evidence>
<gene>
    <name evidence="1" type="ORF">RJT34_16030</name>
</gene>
<organism evidence="1 2">
    <name type="scientific">Clitoria ternatea</name>
    <name type="common">Butterfly pea</name>
    <dbReference type="NCBI Taxonomy" id="43366"/>
    <lineage>
        <taxon>Eukaryota</taxon>
        <taxon>Viridiplantae</taxon>
        <taxon>Streptophyta</taxon>
        <taxon>Embryophyta</taxon>
        <taxon>Tracheophyta</taxon>
        <taxon>Spermatophyta</taxon>
        <taxon>Magnoliopsida</taxon>
        <taxon>eudicotyledons</taxon>
        <taxon>Gunneridae</taxon>
        <taxon>Pentapetalae</taxon>
        <taxon>rosids</taxon>
        <taxon>fabids</taxon>
        <taxon>Fabales</taxon>
        <taxon>Fabaceae</taxon>
        <taxon>Papilionoideae</taxon>
        <taxon>50 kb inversion clade</taxon>
        <taxon>NPAAA clade</taxon>
        <taxon>indigoferoid/millettioid clade</taxon>
        <taxon>Phaseoleae</taxon>
        <taxon>Clitoria</taxon>
    </lineage>
</organism>
<proteinExistence type="predicted"/>
<comment type="caution">
    <text evidence="1">The sequence shown here is derived from an EMBL/GenBank/DDBJ whole genome shotgun (WGS) entry which is preliminary data.</text>
</comment>
<dbReference type="EMBL" id="JAYKXN010000004">
    <property type="protein sequence ID" value="KAK7293168.1"/>
    <property type="molecule type" value="Genomic_DNA"/>
</dbReference>
<reference evidence="1 2" key="1">
    <citation type="submission" date="2024-01" db="EMBL/GenBank/DDBJ databases">
        <title>The genomes of 5 underutilized Papilionoideae crops provide insights into root nodulation and disease resistance.</title>
        <authorList>
            <person name="Yuan L."/>
        </authorList>
    </citation>
    <scope>NUCLEOTIDE SEQUENCE [LARGE SCALE GENOMIC DNA]</scope>
    <source>
        <strain evidence="1">LY-2023</strain>
        <tissue evidence="1">Leaf</tissue>
    </source>
</reference>
<accession>A0AAN9J6P0</accession>